<proteinExistence type="predicted"/>
<dbReference type="Gene3D" id="3.60.10.10">
    <property type="entry name" value="Endonuclease/exonuclease/phosphatase"/>
    <property type="match status" value="1"/>
</dbReference>
<keyword evidence="3" id="KW-1185">Reference proteome</keyword>
<accession>A0A9P1GZQ9</accession>
<reference evidence="2" key="1">
    <citation type="submission" date="2022-11" db="EMBL/GenBank/DDBJ databases">
        <authorList>
            <person name="Scott C."/>
            <person name="Bruce N."/>
        </authorList>
    </citation>
    <scope>NUCLEOTIDE SEQUENCE</scope>
</reference>
<evidence type="ECO:0000313" key="2">
    <source>
        <dbReference type="EMBL" id="CAI4212950.1"/>
    </source>
</evidence>
<sequence>MRLTNSTTLGTTLPIRVITYNIRYAADHRAPNEEPWPVRCPKLATQLRFATSGLESSFLCLQEGRDGGEAGEYSPVFYQPEVWACEGWRTVWLSETPDVPSRGWDAVLNRIVTVGRFKHVFTGTRVVVMSTHFDHVGVKARERSAELVLSVLVVLGGDLNSLPDDPGYRTLTAPGSGMVDVRERVAEDARYGNECTYSSFGEPGEGPKRIDFLFAAGPPGDAAVAGSMWPPTAC</sequence>
<dbReference type="InterPro" id="IPR036691">
    <property type="entry name" value="Endo/exonu/phosph_ase_sf"/>
</dbReference>
<dbReference type="EMBL" id="CALLCH030000006">
    <property type="protein sequence ID" value="CAI4212950.1"/>
    <property type="molecule type" value="Genomic_DNA"/>
</dbReference>
<dbReference type="SUPFAM" id="SSF56219">
    <property type="entry name" value="DNase I-like"/>
    <property type="match status" value="1"/>
</dbReference>
<dbReference type="InterPro" id="IPR005135">
    <property type="entry name" value="Endo/exonuclease/phosphatase"/>
</dbReference>
<name>A0A9P1GZQ9_9PEZI</name>
<organism evidence="2 3">
    <name type="scientific">Parascedosporium putredinis</name>
    <dbReference type="NCBI Taxonomy" id="1442378"/>
    <lineage>
        <taxon>Eukaryota</taxon>
        <taxon>Fungi</taxon>
        <taxon>Dikarya</taxon>
        <taxon>Ascomycota</taxon>
        <taxon>Pezizomycotina</taxon>
        <taxon>Sordariomycetes</taxon>
        <taxon>Hypocreomycetidae</taxon>
        <taxon>Microascales</taxon>
        <taxon>Microascaceae</taxon>
        <taxon>Parascedosporium</taxon>
    </lineage>
</organism>
<feature type="domain" description="Endonuclease/exonuclease/phosphatase" evidence="1">
    <location>
        <begin position="144"/>
        <end position="231"/>
    </location>
</feature>
<dbReference type="GO" id="GO:0003824">
    <property type="term" value="F:catalytic activity"/>
    <property type="evidence" value="ECO:0007669"/>
    <property type="project" value="InterPro"/>
</dbReference>
<dbReference type="Proteomes" id="UP000838763">
    <property type="component" value="Unassembled WGS sequence"/>
</dbReference>
<dbReference type="Pfam" id="PF03372">
    <property type="entry name" value="Exo_endo_phos"/>
    <property type="match status" value="1"/>
</dbReference>
<evidence type="ECO:0000259" key="1">
    <source>
        <dbReference type="Pfam" id="PF03372"/>
    </source>
</evidence>
<evidence type="ECO:0000313" key="3">
    <source>
        <dbReference type="Proteomes" id="UP000838763"/>
    </source>
</evidence>
<gene>
    <name evidence="2" type="ORF">PPNO1_LOCUS2701</name>
</gene>
<dbReference type="OrthoDB" id="276515at2759"/>
<dbReference type="AlphaFoldDB" id="A0A9P1GZQ9"/>
<comment type="caution">
    <text evidence="2">The sequence shown here is derived from an EMBL/GenBank/DDBJ whole genome shotgun (WGS) entry which is preliminary data.</text>
</comment>
<protein>
    <recommendedName>
        <fullName evidence="1">Endonuclease/exonuclease/phosphatase domain-containing protein</fullName>
    </recommendedName>
</protein>